<feature type="compositionally biased region" description="Low complexity" evidence="1">
    <location>
        <begin position="298"/>
        <end position="318"/>
    </location>
</feature>
<sequence>MITIDELSDVMDGEKRGYAETDERLELYSKKPKTRDLNPVWHSAESIREEAADPEVKALDLNANVAAVNETQACVKETNTVTAFRRQEIECKVASKSKVVGLDLNAEDVLSSINNDHFHPSKNLEHLKSIDDECASSVGPLEERDSLQVWKEMKKNGFLSASHGFVSTAKTKARKAKTDGIKKKMEIAKREQVDKFAKIAAPTGLLNGLNLGIINHVRNSKQVHSIIEALVKSEKDGSCQAAQAVSKPGGRTKCQSKEFSERKYGKEVMLSPGKYKFNQVSQFMEPRPSCPMRGYTGSSNRSVSMSSNPSRGNGPSSMIDQQIGGTTDASHDGVLGLKLSSSTRVQSENISSLSNEDSGNVTSVDSLSVKAASVASQWLELLHQDVKGRLTALRRSKKRVSEVIHTELPCLLSREFPSTQENNLSTTKSAGSHSNNATADMHSTRWGSLFNQMDKALLEEERLLENWLSQVKQMQVQCDLGLFNYNAATGLPQMDRGDMDCRLKKADKLERDLSVRAAAASIYSTCNFLSSMENLPCR</sequence>
<dbReference type="Proteomes" id="UP001454036">
    <property type="component" value="Unassembled WGS sequence"/>
</dbReference>
<dbReference type="PANTHER" id="PTHR33924">
    <property type="entry name" value="CATION-TRANSPORTING ATPASE"/>
    <property type="match status" value="1"/>
</dbReference>
<dbReference type="PANTHER" id="PTHR33924:SF5">
    <property type="entry name" value="CATION-TRANSPORTING ATPASE"/>
    <property type="match status" value="1"/>
</dbReference>
<dbReference type="AlphaFoldDB" id="A0AAV3PC54"/>
<dbReference type="EMBL" id="BAABME010001368">
    <property type="protein sequence ID" value="GAA0149230.1"/>
    <property type="molecule type" value="Genomic_DNA"/>
</dbReference>
<evidence type="ECO:0000313" key="2">
    <source>
        <dbReference type="EMBL" id="GAA0149230.1"/>
    </source>
</evidence>
<name>A0AAV3PC54_LITER</name>
<accession>A0AAV3PC54</accession>
<evidence type="ECO:0000313" key="3">
    <source>
        <dbReference type="Proteomes" id="UP001454036"/>
    </source>
</evidence>
<comment type="caution">
    <text evidence="2">The sequence shown here is derived from an EMBL/GenBank/DDBJ whole genome shotgun (WGS) entry which is preliminary data.</text>
</comment>
<evidence type="ECO:0000256" key="1">
    <source>
        <dbReference type="SAM" id="MobiDB-lite"/>
    </source>
</evidence>
<protein>
    <submittedName>
        <fullName evidence="2">Uncharacterized protein</fullName>
    </submittedName>
</protein>
<proteinExistence type="predicted"/>
<organism evidence="2 3">
    <name type="scientific">Lithospermum erythrorhizon</name>
    <name type="common">Purple gromwell</name>
    <name type="synonym">Lithospermum officinale var. erythrorhizon</name>
    <dbReference type="NCBI Taxonomy" id="34254"/>
    <lineage>
        <taxon>Eukaryota</taxon>
        <taxon>Viridiplantae</taxon>
        <taxon>Streptophyta</taxon>
        <taxon>Embryophyta</taxon>
        <taxon>Tracheophyta</taxon>
        <taxon>Spermatophyta</taxon>
        <taxon>Magnoliopsida</taxon>
        <taxon>eudicotyledons</taxon>
        <taxon>Gunneridae</taxon>
        <taxon>Pentapetalae</taxon>
        <taxon>asterids</taxon>
        <taxon>lamiids</taxon>
        <taxon>Boraginales</taxon>
        <taxon>Boraginaceae</taxon>
        <taxon>Boraginoideae</taxon>
        <taxon>Lithospermeae</taxon>
        <taxon>Lithospermum</taxon>
    </lineage>
</organism>
<gene>
    <name evidence="2" type="ORF">LIER_08459</name>
</gene>
<keyword evidence="3" id="KW-1185">Reference proteome</keyword>
<feature type="region of interest" description="Disordered" evidence="1">
    <location>
        <begin position="286"/>
        <end position="334"/>
    </location>
</feature>
<reference evidence="2 3" key="1">
    <citation type="submission" date="2024-01" db="EMBL/GenBank/DDBJ databases">
        <title>The complete chloroplast genome sequence of Lithospermum erythrorhizon: insights into the phylogenetic relationship among Boraginaceae species and the maternal lineages of purple gromwells.</title>
        <authorList>
            <person name="Okada T."/>
            <person name="Watanabe K."/>
        </authorList>
    </citation>
    <scope>NUCLEOTIDE SEQUENCE [LARGE SCALE GENOMIC DNA]</scope>
</reference>
<feature type="compositionally biased region" description="Polar residues" evidence="1">
    <location>
        <begin position="319"/>
        <end position="328"/>
    </location>
</feature>